<protein>
    <recommendedName>
        <fullName evidence="6">Yip1 domain-containing protein</fullName>
    </recommendedName>
</protein>
<evidence type="ECO:0000256" key="5">
    <source>
        <dbReference type="SAM" id="Phobius"/>
    </source>
</evidence>
<evidence type="ECO:0000256" key="2">
    <source>
        <dbReference type="ARBA" id="ARBA00022692"/>
    </source>
</evidence>
<feature type="domain" description="Yip1" evidence="6">
    <location>
        <begin position="18"/>
        <end position="212"/>
    </location>
</feature>
<gene>
    <name evidence="7" type="ORF">BAVI_07264</name>
</gene>
<organism evidence="7 8">
    <name type="scientific">Neobacillus vireti LMG 21834</name>
    <dbReference type="NCBI Taxonomy" id="1131730"/>
    <lineage>
        <taxon>Bacteria</taxon>
        <taxon>Bacillati</taxon>
        <taxon>Bacillota</taxon>
        <taxon>Bacilli</taxon>
        <taxon>Bacillales</taxon>
        <taxon>Bacillaceae</taxon>
        <taxon>Neobacillus</taxon>
    </lineage>
</organism>
<accession>A0AB94IQU1</accession>
<dbReference type="Pfam" id="PF04893">
    <property type="entry name" value="Yip1"/>
    <property type="match status" value="1"/>
</dbReference>
<evidence type="ECO:0000256" key="1">
    <source>
        <dbReference type="ARBA" id="ARBA00004141"/>
    </source>
</evidence>
<keyword evidence="3 5" id="KW-1133">Transmembrane helix</keyword>
<dbReference type="EMBL" id="ALAN01000053">
    <property type="protein sequence ID" value="ETI69471.1"/>
    <property type="molecule type" value="Genomic_DNA"/>
</dbReference>
<dbReference type="AlphaFoldDB" id="A0AB94IQU1"/>
<evidence type="ECO:0000259" key="6">
    <source>
        <dbReference type="Pfam" id="PF04893"/>
    </source>
</evidence>
<dbReference type="Proteomes" id="UP000018877">
    <property type="component" value="Unassembled WGS sequence"/>
</dbReference>
<comment type="subcellular location">
    <subcellularLocation>
        <location evidence="1">Membrane</location>
        <topology evidence="1">Multi-pass membrane protein</topology>
    </subcellularLocation>
</comment>
<dbReference type="InterPro" id="IPR006977">
    <property type="entry name" value="Yip1_dom"/>
</dbReference>
<keyword evidence="8" id="KW-1185">Reference proteome</keyword>
<keyword evidence="4 5" id="KW-0472">Membrane</keyword>
<feature type="transmembrane region" description="Helical" evidence="5">
    <location>
        <begin position="76"/>
        <end position="107"/>
    </location>
</feature>
<feature type="transmembrane region" description="Helical" evidence="5">
    <location>
        <begin position="195"/>
        <end position="217"/>
    </location>
</feature>
<evidence type="ECO:0000313" key="7">
    <source>
        <dbReference type="EMBL" id="ETI69471.1"/>
    </source>
</evidence>
<comment type="caution">
    <text evidence="7">The sequence shown here is derived from an EMBL/GenBank/DDBJ whole genome shotgun (WGS) entry which is preliminary data.</text>
</comment>
<feature type="transmembrane region" description="Helical" evidence="5">
    <location>
        <begin position="36"/>
        <end position="56"/>
    </location>
</feature>
<evidence type="ECO:0000313" key="8">
    <source>
        <dbReference type="Proteomes" id="UP000018877"/>
    </source>
</evidence>
<sequence>MEMETELTTKKESPKLLGMFTSPGLQFERIKQNPKIWVPLIIISIIYAVGMTLMALSMDAETLVGSGIPEDQAEIFLVVTKVITAITGIFAPIITIVISSAIHLIIAKIANSPVSFKQLFSMNTYITIIAAVGLIINMTVRFVIGGDPRINITSLAGLLNQDKVGVLSFIEVFGIWGVILTALGLHKTAQFSKGLAWTIAIAFFLIGIGFGLVGTLFQGAAKL</sequence>
<name>A0AB94IQU1_9BACI</name>
<evidence type="ECO:0000256" key="4">
    <source>
        <dbReference type="ARBA" id="ARBA00023136"/>
    </source>
</evidence>
<reference evidence="7 8" key="1">
    <citation type="journal article" date="2014" name="Environ. Microbiol.">
        <title>The nitrate-ammonifying and nosZ-carrying bacterium Bacillus vireti is a potent source and sink for nitric and nitrous oxide under high nitrate conditions.</title>
        <authorList>
            <person name="Mania D."/>
            <person name="Heylen K."/>
            <person name="van Spanning R.J."/>
            <person name="Frostegard A."/>
        </authorList>
    </citation>
    <scope>NUCLEOTIDE SEQUENCE [LARGE SCALE GENOMIC DNA]</scope>
    <source>
        <strain evidence="7 8">LMG 21834</strain>
    </source>
</reference>
<feature type="transmembrane region" description="Helical" evidence="5">
    <location>
        <begin position="119"/>
        <end position="144"/>
    </location>
</feature>
<proteinExistence type="predicted"/>
<dbReference type="RefSeq" id="WP_024027664.1">
    <property type="nucleotide sequence ID" value="NZ_ALAN01000053.1"/>
</dbReference>
<dbReference type="GO" id="GO:0016020">
    <property type="term" value="C:membrane"/>
    <property type="evidence" value="ECO:0007669"/>
    <property type="project" value="UniProtKB-SubCell"/>
</dbReference>
<evidence type="ECO:0000256" key="3">
    <source>
        <dbReference type="ARBA" id="ARBA00022989"/>
    </source>
</evidence>
<feature type="transmembrane region" description="Helical" evidence="5">
    <location>
        <begin position="164"/>
        <end position="183"/>
    </location>
</feature>
<keyword evidence="2 5" id="KW-0812">Transmembrane</keyword>